<dbReference type="KEGG" id="cee:CENDO_04260"/>
<dbReference type="PANTHER" id="PTHR15020:SF45">
    <property type="entry name" value="NAD(P)-BINDING DOMAIN-CONTAINING PROTEIN"/>
    <property type="match status" value="1"/>
</dbReference>
<reference evidence="2 3" key="1">
    <citation type="submission" date="2019-04" db="EMBL/GenBank/DDBJ databases">
        <title>Corynebacterium endometrii sp. nov., isolated from the uterus of a cow with endometritis.</title>
        <authorList>
            <person name="Ballas P."/>
            <person name="Ruckert C."/>
            <person name="Wagener K."/>
            <person name="Drillich M."/>
            <person name="Kaempfer P."/>
            <person name="Busse H.-J."/>
            <person name="Ehling-Schulz M."/>
        </authorList>
    </citation>
    <scope>NUCLEOTIDE SEQUENCE [LARGE SCALE GENOMIC DNA]</scope>
    <source>
        <strain evidence="2 3">LMM-1653</strain>
    </source>
</reference>
<dbReference type="RefSeq" id="WP_136140921.1">
    <property type="nucleotide sequence ID" value="NZ_CP039247.1"/>
</dbReference>
<keyword evidence="2" id="KW-0456">Lyase</keyword>
<dbReference type="EMBL" id="CP039247">
    <property type="protein sequence ID" value="QCB28143.1"/>
    <property type="molecule type" value="Genomic_DNA"/>
</dbReference>
<dbReference type="InterPro" id="IPR016040">
    <property type="entry name" value="NAD(P)-bd_dom"/>
</dbReference>
<dbReference type="AlphaFoldDB" id="A0A4P7QF45"/>
<feature type="domain" description="NAD(P)-binding" evidence="1">
    <location>
        <begin position="7"/>
        <end position="192"/>
    </location>
</feature>
<dbReference type="PANTHER" id="PTHR15020">
    <property type="entry name" value="FLAVIN REDUCTASE-RELATED"/>
    <property type="match status" value="1"/>
</dbReference>
<evidence type="ECO:0000313" key="2">
    <source>
        <dbReference type="EMBL" id="QCB28143.1"/>
    </source>
</evidence>
<dbReference type="InterPro" id="IPR036291">
    <property type="entry name" value="NAD(P)-bd_dom_sf"/>
</dbReference>
<gene>
    <name evidence="2" type="primary">yhfK</name>
    <name evidence="2" type="ORF">CENDO_04260</name>
</gene>
<accession>A0A4P7QF45</accession>
<dbReference type="SUPFAM" id="SSF51735">
    <property type="entry name" value="NAD(P)-binding Rossmann-fold domains"/>
    <property type="match status" value="1"/>
</dbReference>
<name>A0A4P7QF45_9CORY</name>
<sequence length="203" mass="20717">MKLTIIGGSSGTGAALADQAYIAGDQVTIVSRSGNAPGFATVVQGSAQDPAVVAEAVRGADAVVVAVGGSKGDDRNRAKVTEVVIDAMRAAGVKRIVVHSSLGAGDSAQQMKQPLRWIAQKTLAKPLADHNEQEELVTASGLDWTIVRPSGLRDAPATGKYKALEVGQEGHLGGSISRSDVAAFILEALHTPSTIGKAIGLST</sequence>
<dbReference type="Pfam" id="PF13460">
    <property type="entry name" value="NAD_binding_10"/>
    <property type="match status" value="1"/>
</dbReference>
<proteinExistence type="predicted"/>
<evidence type="ECO:0000259" key="1">
    <source>
        <dbReference type="Pfam" id="PF13460"/>
    </source>
</evidence>
<protein>
    <submittedName>
        <fullName evidence="2">Putative sugar epimerase YhfK</fullName>
        <ecNumber evidence="2">4.-.-.-</ecNumber>
    </submittedName>
</protein>
<dbReference type="Proteomes" id="UP000296352">
    <property type="component" value="Chromosome"/>
</dbReference>
<dbReference type="Gene3D" id="3.40.50.720">
    <property type="entry name" value="NAD(P)-binding Rossmann-like Domain"/>
    <property type="match status" value="1"/>
</dbReference>
<evidence type="ECO:0000313" key="3">
    <source>
        <dbReference type="Proteomes" id="UP000296352"/>
    </source>
</evidence>
<dbReference type="EC" id="4.-.-.-" evidence="2"/>
<organism evidence="2 3">
    <name type="scientific">Corynebacterium endometrii</name>
    <dbReference type="NCBI Taxonomy" id="2488819"/>
    <lineage>
        <taxon>Bacteria</taxon>
        <taxon>Bacillati</taxon>
        <taxon>Actinomycetota</taxon>
        <taxon>Actinomycetes</taxon>
        <taxon>Mycobacteriales</taxon>
        <taxon>Corynebacteriaceae</taxon>
        <taxon>Corynebacterium</taxon>
    </lineage>
</organism>
<dbReference type="OrthoDB" id="3763081at2"/>
<keyword evidence="3" id="KW-1185">Reference proteome</keyword>
<dbReference type="GO" id="GO:0016829">
    <property type="term" value="F:lyase activity"/>
    <property type="evidence" value="ECO:0007669"/>
    <property type="project" value="UniProtKB-KW"/>
</dbReference>